<feature type="compositionally biased region" description="Polar residues" evidence="1">
    <location>
        <begin position="43"/>
        <end position="57"/>
    </location>
</feature>
<sequence length="165" mass="17395">MCFPTSWALTAFGHGNVEPLVFGIWPCTISSNNLPIIEQDTNSGKNSHIFGQSSQGSRFKRSPREGFGRNRQNGGIGATEGFGQLGNGEGQNGQTGENAQNGQNNGQGYGRGFGEKGQNGQSFGQNGQDGQGFGQFGQDGPSGQNGQNGQRFGQNGPEFGQNVQY</sequence>
<evidence type="ECO:0000313" key="3">
    <source>
        <dbReference type="WBParaSite" id="ACRNAN_scaffold5008.g20133.t1"/>
    </source>
</evidence>
<feature type="compositionally biased region" description="Low complexity" evidence="1">
    <location>
        <begin position="138"/>
        <end position="156"/>
    </location>
</feature>
<feature type="compositionally biased region" description="Low complexity" evidence="1">
    <location>
        <begin position="94"/>
        <end position="104"/>
    </location>
</feature>
<proteinExistence type="predicted"/>
<dbReference type="Proteomes" id="UP000887540">
    <property type="component" value="Unplaced"/>
</dbReference>
<reference evidence="3" key="1">
    <citation type="submission" date="2022-11" db="UniProtKB">
        <authorList>
            <consortium name="WormBaseParasite"/>
        </authorList>
    </citation>
    <scope>IDENTIFICATION</scope>
</reference>
<keyword evidence="2" id="KW-1185">Reference proteome</keyword>
<feature type="compositionally biased region" description="Gly residues" evidence="1">
    <location>
        <begin position="74"/>
        <end position="93"/>
    </location>
</feature>
<feature type="compositionally biased region" description="Gly residues" evidence="1">
    <location>
        <begin position="127"/>
        <end position="137"/>
    </location>
</feature>
<evidence type="ECO:0000313" key="2">
    <source>
        <dbReference type="Proteomes" id="UP000887540"/>
    </source>
</evidence>
<accession>A0A914DZV0</accession>
<name>A0A914DZV0_9BILA</name>
<feature type="region of interest" description="Disordered" evidence="1">
    <location>
        <begin position="43"/>
        <end position="165"/>
    </location>
</feature>
<dbReference type="WBParaSite" id="ACRNAN_scaffold5008.g20133.t1">
    <property type="protein sequence ID" value="ACRNAN_scaffold5008.g20133.t1"/>
    <property type="gene ID" value="ACRNAN_scaffold5008.g20133"/>
</dbReference>
<evidence type="ECO:0000256" key="1">
    <source>
        <dbReference type="SAM" id="MobiDB-lite"/>
    </source>
</evidence>
<feature type="compositionally biased region" description="Gly residues" evidence="1">
    <location>
        <begin position="105"/>
        <end position="117"/>
    </location>
</feature>
<dbReference type="AlphaFoldDB" id="A0A914DZV0"/>
<protein>
    <submittedName>
        <fullName evidence="3">Uncharacterized protein</fullName>
    </submittedName>
</protein>
<organism evidence="2 3">
    <name type="scientific">Acrobeloides nanus</name>
    <dbReference type="NCBI Taxonomy" id="290746"/>
    <lineage>
        <taxon>Eukaryota</taxon>
        <taxon>Metazoa</taxon>
        <taxon>Ecdysozoa</taxon>
        <taxon>Nematoda</taxon>
        <taxon>Chromadorea</taxon>
        <taxon>Rhabditida</taxon>
        <taxon>Tylenchina</taxon>
        <taxon>Cephalobomorpha</taxon>
        <taxon>Cephaloboidea</taxon>
        <taxon>Cephalobidae</taxon>
        <taxon>Acrobeloides</taxon>
    </lineage>
</organism>